<dbReference type="EMBL" id="JAPDOD010000020">
    <property type="protein sequence ID" value="MDA0162755.1"/>
    <property type="molecule type" value="Genomic_DNA"/>
</dbReference>
<evidence type="ECO:0008006" key="4">
    <source>
        <dbReference type="Google" id="ProtNLM"/>
    </source>
</evidence>
<feature type="transmembrane region" description="Helical" evidence="1">
    <location>
        <begin position="133"/>
        <end position="155"/>
    </location>
</feature>
<feature type="transmembrane region" description="Helical" evidence="1">
    <location>
        <begin position="186"/>
        <end position="204"/>
    </location>
</feature>
<feature type="transmembrane region" description="Helical" evidence="1">
    <location>
        <begin position="53"/>
        <end position="78"/>
    </location>
</feature>
<dbReference type="RefSeq" id="WP_270041991.1">
    <property type="nucleotide sequence ID" value="NZ_JAPDOD010000020.1"/>
</dbReference>
<evidence type="ECO:0000313" key="2">
    <source>
        <dbReference type="EMBL" id="MDA0162755.1"/>
    </source>
</evidence>
<dbReference type="AlphaFoldDB" id="A0A9X3MWV0"/>
<accession>A0A9X3MWV0</accession>
<feature type="transmembrane region" description="Helical" evidence="1">
    <location>
        <begin position="85"/>
        <end position="104"/>
    </location>
</feature>
<evidence type="ECO:0000313" key="3">
    <source>
        <dbReference type="Proteomes" id="UP001149140"/>
    </source>
</evidence>
<feature type="transmembrane region" description="Helical" evidence="1">
    <location>
        <begin position="162"/>
        <end position="180"/>
    </location>
</feature>
<sequence>MLSDPRRFSRIVAAVALILAPIITLAGMLATPWEDEATTASYHDALAAHPGQAGIAALLLHFGYLLLLPAALGIMHLARRSTPKVAHIGGVLAVIGLATLPGLLVTDYYDLALAQNLPRAESVKIADDAASHWTAAVLLASTIAPMFFGLVTLLVAAFRAGVVKFWAPIAVAVGWILPFASGTGLVPAAAGAVLIGVALLPIGIKVARMSDQAWAEGAAGRVRTKRAKAPKMAVESAA</sequence>
<keyword evidence="1" id="KW-0472">Membrane</keyword>
<proteinExistence type="predicted"/>
<dbReference type="Proteomes" id="UP001149140">
    <property type="component" value="Unassembled WGS sequence"/>
</dbReference>
<gene>
    <name evidence="2" type="ORF">OM076_20955</name>
</gene>
<keyword evidence="3" id="KW-1185">Reference proteome</keyword>
<keyword evidence="1" id="KW-1133">Transmembrane helix</keyword>
<comment type="caution">
    <text evidence="2">The sequence shown here is derived from an EMBL/GenBank/DDBJ whole genome shotgun (WGS) entry which is preliminary data.</text>
</comment>
<organism evidence="2 3">
    <name type="scientific">Solirubrobacter ginsenosidimutans</name>
    <dbReference type="NCBI Taxonomy" id="490573"/>
    <lineage>
        <taxon>Bacteria</taxon>
        <taxon>Bacillati</taxon>
        <taxon>Actinomycetota</taxon>
        <taxon>Thermoleophilia</taxon>
        <taxon>Solirubrobacterales</taxon>
        <taxon>Solirubrobacteraceae</taxon>
        <taxon>Solirubrobacter</taxon>
    </lineage>
</organism>
<reference evidence="2" key="1">
    <citation type="submission" date="2022-10" db="EMBL/GenBank/DDBJ databases">
        <title>The WGS of Solirubrobacter ginsenosidimutans DSM 21036.</title>
        <authorList>
            <person name="Jiang Z."/>
        </authorList>
    </citation>
    <scope>NUCLEOTIDE SEQUENCE</scope>
    <source>
        <strain evidence="2">DSM 21036</strain>
    </source>
</reference>
<keyword evidence="1" id="KW-0812">Transmembrane</keyword>
<name>A0A9X3MWV0_9ACTN</name>
<feature type="transmembrane region" description="Helical" evidence="1">
    <location>
        <begin position="12"/>
        <end position="33"/>
    </location>
</feature>
<evidence type="ECO:0000256" key="1">
    <source>
        <dbReference type="SAM" id="Phobius"/>
    </source>
</evidence>
<protein>
    <recommendedName>
        <fullName evidence="4">DUF4386 family protein</fullName>
    </recommendedName>
</protein>